<comment type="caution">
    <text evidence="7">The sequence shown here is derived from an EMBL/GenBank/DDBJ whole genome shotgun (WGS) entry which is preliminary data.</text>
</comment>
<feature type="transmembrane region" description="Helical" evidence="5">
    <location>
        <begin position="361"/>
        <end position="381"/>
    </location>
</feature>
<evidence type="ECO:0000313" key="7">
    <source>
        <dbReference type="EMBL" id="MBA8817155.1"/>
    </source>
</evidence>
<proteinExistence type="predicted"/>
<dbReference type="PANTHER" id="PTHR42718:SF35">
    <property type="entry name" value="BLL0718 PROTEIN"/>
    <property type="match status" value="1"/>
</dbReference>
<evidence type="ECO:0000256" key="5">
    <source>
        <dbReference type="SAM" id="Phobius"/>
    </source>
</evidence>
<dbReference type="RefSeq" id="WP_167045631.1">
    <property type="nucleotide sequence ID" value="NZ_JAAOZB010000001.1"/>
</dbReference>
<evidence type="ECO:0000256" key="2">
    <source>
        <dbReference type="ARBA" id="ARBA00022692"/>
    </source>
</evidence>
<keyword evidence="4 5" id="KW-0472">Membrane</keyword>
<dbReference type="Pfam" id="PF07690">
    <property type="entry name" value="MFS_1"/>
    <property type="match status" value="1"/>
</dbReference>
<sequence>MKFETAERRPTLIVAVLAFAGIAAAITQTMITPLIPQLPTIFATSSSNTAWVITATLLAGAVVVPIAGRMGDLFGKRRMIMFSSIPLIVGGAVCAMAPTVEIMITGRALQGMGAGMIPLGIALLRDAIPKEKLSSAIATVSATMGVGGAIGLPLSAGVIEFADWRMLFWGGVGISILVLFTVWMIVPAVPGGAPGQRFDGLGAAGLATGLVALILAVSKGSEWGWASGLTWGLIVLAVVTFAAWGFWELRTRDPLVDLRTTAKPRVLLTNVASIFVGFAMYASMLVLPQLLQLPASSGYGLGQSVLAAGLWMAPAGIMMMLLSPVGGRLTNAKGPKFTLIVGVSIIALGYGVALLGMGSTWGLLATGIVVNSGVALAYGAMPALIMSAVPRSETAAANGFNALMRSLGTTIGAAVVGVVLAQMTTTMGGMPVPSEAGFRTALIIGVGVAVIAALVALFIPAKKATEAGVDDELAKQKVPTSA</sequence>
<dbReference type="AlphaFoldDB" id="A0A7W3PM23"/>
<feature type="transmembrane region" description="Helical" evidence="5">
    <location>
        <begin position="267"/>
        <end position="286"/>
    </location>
</feature>
<evidence type="ECO:0000313" key="8">
    <source>
        <dbReference type="Proteomes" id="UP000526083"/>
    </source>
</evidence>
<name>A0A7W3PM23_9MICO</name>
<dbReference type="Gene3D" id="1.20.1720.10">
    <property type="entry name" value="Multidrug resistance protein D"/>
    <property type="match status" value="1"/>
</dbReference>
<feature type="transmembrane region" description="Helical" evidence="5">
    <location>
        <begin position="441"/>
        <end position="459"/>
    </location>
</feature>
<reference evidence="7 8" key="1">
    <citation type="submission" date="2020-07" db="EMBL/GenBank/DDBJ databases">
        <title>Sequencing the genomes of 1000 actinobacteria strains.</title>
        <authorList>
            <person name="Klenk H.-P."/>
        </authorList>
    </citation>
    <scope>NUCLEOTIDE SEQUENCE [LARGE SCALE GENOMIC DNA]</scope>
    <source>
        <strain evidence="7 8">DSM 27576</strain>
    </source>
</reference>
<dbReference type="Gene3D" id="1.20.1250.20">
    <property type="entry name" value="MFS general substrate transporter like domains"/>
    <property type="match status" value="1"/>
</dbReference>
<feature type="transmembrane region" description="Helical" evidence="5">
    <location>
        <begin position="223"/>
        <end position="247"/>
    </location>
</feature>
<organism evidence="7 8">
    <name type="scientific">Microbacterium halimionae</name>
    <dbReference type="NCBI Taxonomy" id="1526413"/>
    <lineage>
        <taxon>Bacteria</taxon>
        <taxon>Bacillati</taxon>
        <taxon>Actinomycetota</taxon>
        <taxon>Actinomycetes</taxon>
        <taxon>Micrococcales</taxon>
        <taxon>Microbacteriaceae</taxon>
        <taxon>Microbacterium</taxon>
    </lineage>
</organism>
<dbReference type="InterPro" id="IPR011701">
    <property type="entry name" value="MFS"/>
</dbReference>
<dbReference type="PROSITE" id="PS50850">
    <property type="entry name" value="MFS"/>
    <property type="match status" value="1"/>
</dbReference>
<protein>
    <submittedName>
        <fullName evidence="7">EmrB/QacA subfamily drug resistance transporter</fullName>
    </submittedName>
</protein>
<feature type="transmembrane region" description="Helical" evidence="5">
    <location>
        <begin position="306"/>
        <end position="325"/>
    </location>
</feature>
<accession>A0A7W3PM23</accession>
<dbReference type="CDD" id="cd17504">
    <property type="entry name" value="MFS_MMR_MDR_like"/>
    <property type="match status" value="1"/>
</dbReference>
<feature type="transmembrane region" description="Helical" evidence="5">
    <location>
        <begin position="80"/>
        <end position="98"/>
    </location>
</feature>
<keyword evidence="8" id="KW-1185">Reference proteome</keyword>
<feature type="transmembrane region" description="Helical" evidence="5">
    <location>
        <begin position="136"/>
        <end position="154"/>
    </location>
</feature>
<dbReference type="GO" id="GO:0022857">
    <property type="term" value="F:transmembrane transporter activity"/>
    <property type="evidence" value="ECO:0007669"/>
    <property type="project" value="InterPro"/>
</dbReference>
<dbReference type="PANTHER" id="PTHR42718">
    <property type="entry name" value="MAJOR FACILITATOR SUPERFAMILY MULTIDRUG TRANSPORTER MFSC"/>
    <property type="match status" value="1"/>
</dbReference>
<feature type="transmembrane region" description="Helical" evidence="5">
    <location>
        <begin position="337"/>
        <end position="355"/>
    </location>
</feature>
<evidence type="ECO:0000256" key="1">
    <source>
        <dbReference type="ARBA" id="ARBA00004651"/>
    </source>
</evidence>
<feature type="transmembrane region" description="Helical" evidence="5">
    <location>
        <begin position="166"/>
        <end position="186"/>
    </location>
</feature>
<dbReference type="GO" id="GO:0005886">
    <property type="term" value="C:plasma membrane"/>
    <property type="evidence" value="ECO:0007669"/>
    <property type="project" value="UniProtKB-SubCell"/>
</dbReference>
<dbReference type="InterPro" id="IPR036259">
    <property type="entry name" value="MFS_trans_sf"/>
</dbReference>
<evidence type="ECO:0000256" key="4">
    <source>
        <dbReference type="ARBA" id="ARBA00023136"/>
    </source>
</evidence>
<feature type="transmembrane region" description="Helical" evidence="5">
    <location>
        <begin position="51"/>
        <end position="68"/>
    </location>
</feature>
<dbReference type="SUPFAM" id="SSF103473">
    <property type="entry name" value="MFS general substrate transporter"/>
    <property type="match status" value="1"/>
</dbReference>
<feature type="transmembrane region" description="Helical" evidence="5">
    <location>
        <begin position="12"/>
        <end position="31"/>
    </location>
</feature>
<dbReference type="EMBL" id="JACGWY010000005">
    <property type="protein sequence ID" value="MBA8817155.1"/>
    <property type="molecule type" value="Genomic_DNA"/>
</dbReference>
<keyword evidence="3 5" id="KW-1133">Transmembrane helix</keyword>
<keyword evidence="2 5" id="KW-0812">Transmembrane</keyword>
<dbReference type="Proteomes" id="UP000526083">
    <property type="component" value="Unassembled WGS sequence"/>
</dbReference>
<evidence type="ECO:0000256" key="3">
    <source>
        <dbReference type="ARBA" id="ARBA00022989"/>
    </source>
</evidence>
<evidence type="ECO:0000259" key="6">
    <source>
        <dbReference type="PROSITE" id="PS50850"/>
    </source>
</evidence>
<dbReference type="InterPro" id="IPR020846">
    <property type="entry name" value="MFS_dom"/>
</dbReference>
<gene>
    <name evidence="7" type="ORF">FHX48_002253</name>
</gene>
<feature type="domain" description="Major facilitator superfamily (MFS) profile" evidence="6">
    <location>
        <begin position="13"/>
        <end position="464"/>
    </location>
</feature>
<feature type="transmembrane region" description="Helical" evidence="5">
    <location>
        <begin position="402"/>
        <end position="421"/>
    </location>
</feature>
<comment type="subcellular location">
    <subcellularLocation>
        <location evidence="1">Cell membrane</location>
        <topology evidence="1">Multi-pass membrane protein</topology>
    </subcellularLocation>
</comment>